<feature type="region of interest" description="Disordered" evidence="9">
    <location>
        <begin position="157"/>
        <end position="179"/>
    </location>
</feature>
<keyword evidence="5" id="KW-0560">Oxidoreductase</keyword>
<dbReference type="InterPro" id="IPR011008">
    <property type="entry name" value="Dimeric_a/b-barrel"/>
</dbReference>
<dbReference type="InterPro" id="IPR009799">
    <property type="entry name" value="EthD_dom"/>
</dbReference>
<comment type="similarity">
    <text evidence="8">Belongs to the anthrone oxygenase family.</text>
</comment>
<comment type="similarity">
    <text evidence="2">Belongs to the tpcK family.</text>
</comment>
<gene>
    <name evidence="12" type="ORF">N8I77_001865</name>
</gene>
<evidence type="ECO:0000256" key="8">
    <source>
        <dbReference type="ARBA" id="ARBA00034313"/>
    </source>
</evidence>
<dbReference type="Pfam" id="PF08592">
    <property type="entry name" value="Anthrone_oxy"/>
    <property type="match status" value="1"/>
</dbReference>
<dbReference type="PANTHER" id="PTHR35042">
    <property type="entry name" value="ANTHRONE OXYGENASE ENCC"/>
    <property type="match status" value="1"/>
</dbReference>
<proteinExistence type="inferred from homology"/>
<dbReference type="GO" id="GO:0004497">
    <property type="term" value="F:monooxygenase activity"/>
    <property type="evidence" value="ECO:0007669"/>
    <property type="project" value="UniProtKB-KW"/>
</dbReference>
<keyword evidence="7 10" id="KW-0472">Membrane</keyword>
<feature type="transmembrane region" description="Helical" evidence="10">
    <location>
        <begin position="278"/>
        <end position="297"/>
    </location>
</feature>
<dbReference type="EMBL" id="JAUJFL010000001">
    <property type="protein sequence ID" value="KAK2615089.1"/>
    <property type="molecule type" value="Genomic_DNA"/>
</dbReference>
<evidence type="ECO:0000256" key="7">
    <source>
        <dbReference type="ARBA" id="ARBA00023136"/>
    </source>
</evidence>
<evidence type="ECO:0000256" key="9">
    <source>
        <dbReference type="SAM" id="MobiDB-lite"/>
    </source>
</evidence>
<feature type="transmembrane region" description="Helical" evidence="10">
    <location>
        <begin position="309"/>
        <end position="329"/>
    </location>
</feature>
<dbReference type="Gene3D" id="3.30.70.100">
    <property type="match status" value="1"/>
</dbReference>
<evidence type="ECO:0000256" key="6">
    <source>
        <dbReference type="ARBA" id="ARBA00023033"/>
    </source>
</evidence>
<sequence length="385" mass="43739">METPPVTESVVLDNPAGKLLCLTILGYRKPGMTEGEYRHHMTKISAPMTQDLMVKYGIVRWTQVHNQSSTRALMSEIVDPQMVNTADFDCFSQVVFKDIEDYKSFKKDPYYKKHLYGDHVHFADTQRSQRMTIGWIEQFIDEGKIVDGFPQTVQKKRRCSENSVHENPEPAEDCPLESESKRRRASEDYASFVFQFPSILRHGVQTRCSCRSKDHCSDCRVFSIRYAMVLPNLTYYNKVLICSPGCMMSISAVAVPVFLDTTPEPALLFQQWARTYHYGHQILPAISVATCSLYAYLAMKRRAAQKSWLTYAYAAIVTVIMVPFTWIVMVPTNNLLFRLMAESKTQPLISSLQGGRELVIKWSLMHATRSLTPLAGAIIGATATT</sequence>
<keyword evidence="4 10" id="KW-1133">Transmembrane helix</keyword>
<evidence type="ECO:0000259" key="11">
    <source>
        <dbReference type="Pfam" id="PF07110"/>
    </source>
</evidence>
<protein>
    <recommendedName>
        <fullName evidence="11">EthD domain-containing protein</fullName>
    </recommendedName>
</protein>
<feature type="transmembrane region" description="Helical" evidence="10">
    <location>
        <begin position="235"/>
        <end position="258"/>
    </location>
</feature>
<keyword evidence="3 10" id="KW-0812">Transmembrane</keyword>
<dbReference type="PANTHER" id="PTHR35042:SF3">
    <property type="entry name" value="ANTHRONE OXYGENASE-RELATED"/>
    <property type="match status" value="1"/>
</dbReference>
<keyword evidence="6" id="KW-0503">Monooxygenase</keyword>
<evidence type="ECO:0000313" key="13">
    <source>
        <dbReference type="Proteomes" id="UP001265746"/>
    </source>
</evidence>
<dbReference type="Proteomes" id="UP001265746">
    <property type="component" value="Unassembled WGS sequence"/>
</dbReference>
<feature type="domain" description="EthD" evidence="11">
    <location>
        <begin position="29"/>
        <end position="125"/>
    </location>
</feature>
<dbReference type="InterPro" id="IPR013901">
    <property type="entry name" value="Anthrone_oxy"/>
</dbReference>
<evidence type="ECO:0000256" key="5">
    <source>
        <dbReference type="ARBA" id="ARBA00023002"/>
    </source>
</evidence>
<evidence type="ECO:0000256" key="2">
    <source>
        <dbReference type="ARBA" id="ARBA00005986"/>
    </source>
</evidence>
<accession>A0AAD9SST5</accession>
<organism evidence="12 13">
    <name type="scientific">Phomopsis amygdali</name>
    <name type="common">Fusicoccum amygdali</name>
    <dbReference type="NCBI Taxonomy" id="1214568"/>
    <lineage>
        <taxon>Eukaryota</taxon>
        <taxon>Fungi</taxon>
        <taxon>Dikarya</taxon>
        <taxon>Ascomycota</taxon>
        <taxon>Pezizomycotina</taxon>
        <taxon>Sordariomycetes</taxon>
        <taxon>Sordariomycetidae</taxon>
        <taxon>Diaporthales</taxon>
        <taxon>Diaporthaceae</taxon>
        <taxon>Diaporthe</taxon>
    </lineage>
</organism>
<dbReference type="SUPFAM" id="SSF54909">
    <property type="entry name" value="Dimeric alpha+beta barrel"/>
    <property type="match status" value="1"/>
</dbReference>
<keyword evidence="13" id="KW-1185">Reference proteome</keyword>
<evidence type="ECO:0000256" key="4">
    <source>
        <dbReference type="ARBA" id="ARBA00022989"/>
    </source>
</evidence>
<comment type="subcellular location">
    <subcellularLocation>
        <location evidence="1">Membrane</location>
        <topology evidence="1">Multi-pass membrane protein</topology>
    </subcellularLocation>
</comment>
<evidence type="ECO:0000256" key="3">
    <source>
        <dbReference type="ARBA" id="ARBA00022692"/>
    </source>
</evidence>
<feature type="compositionally biased region" description="Basic and acidic residues" evidence="9">
    <location>
        <begin position="159"/>
        <end position="168"/>
    </location>
</feature>
<reference evidence="12" key="1">
    <citation type="submission" date="2023-06" db="EMBL/GenBank/DDBJ databases">
        <authorList>
            <person name="Noh H."/>
        </authorList>
    </citation>
    <scope>NUCLEOTIDE SEQUENCE</scope>
    <source>
        <strain evidence="12">DUCC20226</strain>
    </source>
</reference>
<dbReference type="GO" id="GO:0016020">
    <property type="term" value="C:membrane"/>
    <property type="evidence" value="ECO:0007669"/>
    <property type="project" value="UniProtKB-SubCell"/>
</dbReference>
<evidence type="ECO:0000313" key="12">
    <source>
        <dbReference type="EMBL" id="KAK2615089.1"/>
    </source>
</evidence>
<dbReference type="Pfam" id="PF07110">
    <property type="entry name" value="EthD"/>
    <property type="match status" value="1"/>
</dbReference>
<evidence type="ECO:0000256" key="10">
    <source>
        <dbReference type="SAM" id="Phobius"/>
    </source>
</evidence>
<evidence type="ECO:0000256" key="1">
    <source>
        <dbReference type="ARBA" id="ARBA00004141"/>
    </source>
</evidence>
<dbReference type="AlphaFoldDB" id="A0AAD9SST5"/>
<comment type="caution">
    <text evidence="12">The sequence shown here is derived from an EMBL/GenBank/DDBJ whole genome shotgun (WGS) entry which is preliminary data.</text>
</comment>
<name>A0AAD9SST5_PHOAM</name>